<feature type="region of interest" description="Disordered" evidence="1">
    <location>
        <begin position="252"/>
        <end position="281"/>
    </location>
</feature>
<dbReference type="Gene3D" id="2.40.70.10">
    <property type="entry name" value="Acid Proteases"/>
    <property type="match status" value="1"/>
</dbReference>
<dbReference type="Proteomes" id="UP000325315">
    <property type="component" value="Unassembled WGS sequence"/>
</dbReference>
<evidence type="ECO:0000256" key="1">
    <source>
        <dbReference type="SAM" id="MobiDB-lite"/>
    </source>
</evidence>
<reference evidence="3" key="1">
    <citation type="journal article" date="2019" name="Plant Biotechnol. J.">
        <title>Genome sequencing of the Australian wild diploid species Gossypium australe highlights disease resistance and delayed gland morphogenesis.</title>
        <authorList>
            <person name="Cai Y."/>
            <person name="Cai X."/>
            <person name="Wang Q."/>
            <person name="Wang P."/>
            <person name="Zhang Y."/>
            <person name="Cai C."/>
            <person name="Xu Y."/>
            <person name="Wang K."/>
            <person name="Zhou Z."/>
            <person name="Wang C."/>
            <person name="Geng S."/>
            <person name="Li B."/>
            <person name="Dong Q."/>
            <person name="Hou Y."/>
            <person name="Wang H."/>
            <person name="Ai P."/>
            <person name="Liu Z."/>
            <person name="Yi F."/>
            <person name="Sun M."/>
            <person name="An G."/>
            <person name="Cheng J."/>
            <person name="Zhang Y."/>
            <person name="Shi Q."/>
            <person name="Xie Y."/>
            <person name="Shi X."/>
            <person name="Chang Y."/>
            <person name="Huang F."/>
            <person name="Chen Y."/>
            <person name="Hong S."/>
            <person name="Mi L."/>
            <person name="Sun Q."/>
            <person name="Zhang L."/>
            <person name="Zhou B."/>
            <person name="Peng R."/>
            <person name="Zhang X."/>
            <person name="Liu F."/>
        </authorList>
    </citation>
    <scope>NUCLEOTIDE SEQUENCE [LARGE SCALE GENOMIC DNA]</scope>
    <source>
        <strain evidence="3">cv. PA1801</strain>
    </source>
</reference>
<gene>
    <name evidence="2" type="ORF">EPI10_034474</name>
</gene>
<organism evidence="2 3">
    <name type="scientific">Gossypium australe</name>
    <dbReference type="NCBI Taxonomy" id="47621"/>
    <lineage>
        <taxon>Eukaryota</taxon>
        <taxon>Viridiplantae</taxon>
        <taxon>Streptophyta</taxon>
        <taxon>Embryophyta</taxon>
        <taxon>Tracheophyta</taxon>
        <taxon>Spermatophyta</taxon>
        <taxon>Magnoliopsida</taxon>
        <taxon>eudicotyledons</taxon>
        <taxon>Gunneridae</taxon>
        <taxon>Pentapetalae</taxon>
        <taxon>rosids</taxon>
        <taxon>malvids</taxon>
        <taxon>Malvales</taxon>
        <taxon>Malvaceae</taxon>
        <taxon>Malvoideae</taxon>
        <taxon>Gossypium</taxon>
    </lineage>
</organism>
<comment type="caution">
    <text evidence="2">The sequence shown here is derived from an EMBL/GenBank/DDBJ whole genome shotgun (WGS) entry which is preliminary data.</text>
</comment>
<evidence type="ECO:0000313" key="2">
    <source>
        <dbReference type="EMBL" id="KAA3451253.1"/>
    </source>
</evidence>
<dbReference type="PANTHER" id="PTHR32108:SF5">
    <property type="entry name" value="DYNACTIN SUBUNIT 1-LIKE"/>
    <property type="match status" value="1"/>
</dbReference>
<proteinExistence type="predicted"/>
<accession>A0A5B6U256</accession>
<keyword evidence="3" id="KW-1185">Reference proteome</keyword>
<sequence>MTYRELYPNLFDAYVVSPFYLTPVQPPFLKWYDTNAQCEYHAGIVGHSIENCTAFKKVVEKLIKIRIVKFDDPPIPNVAGNPLLNHTDQGVNTINEGGGRKVKYEVAEVKTPLRQVWKEMVERGLIILDSEERSEGRRNHYEFHNREGHGIQECTEFRAIVKNLMDNNEMEFYEEIEGSEGREVYASDEGSMERVQKGNRPVVIISKPRANEAGTQVAPRVIIQKPIVFLYRDSKRVPWNYDCNVTIQGKVNSTSASKEDQDRGSHTRSGRLYDPPESPINEPVKEEEAKEFLKFLKYSEYSVVEQLHKQLARISVLALLLSSNVHRNALMKVLNETYMANDISVNKLDRLIDNISADNFIYFNDDEILPRYTLPRVLIDNRSALNVLPLSTLNRLLVDSSHMKECQNIVKAFDGTQRRVMGRIEIPLLIGPTTYEVDFLVMDIKPSYNCLLGRPWIHSVGAVPSSLHQKLKLVSEGRLVTINSEEDIIAAVTTVSGDK</sequence>
<dbReference type="PANTHER" id="PTHR32108">
    <property type="entry name" value="DNA-DIRECTED RNA POLYMERASE SUBUNIT ALPHA"/>
    <property type="match status" value="1"/>
</dbReference>
<dbReference type="AlphaFoldDB" id="A0A5B6U256"/>
<protein>
    <recommendedName>
        <fullName evidence="4">Gag-pro-like protein</fullName>
    </recommendedName>
</protein>
<name>A0A5B6U256_9ROSI</name>
<dbReference type="OrthoDB" id="1724165at2759"/>
<dbReference type="EMBL" id="SMMG02000093">
    <property type="protein sequence ID" value="KAA3451253.1"/>
    <property type="molecule type" value="Genomic_DNA"/>
</dbReference>
<evidence type="ECO:0008006" key="4">
    <source>
        <dbReference type="Google" id="ProtNLM"/>
    </source>
</evidence>
<dbReference type="CDD" id="cd00303">
    <property type="entry name" value="retropepsin_like"/>
    <property type="match status" value="1"/>
</dbReference>
<evidence type="ECO:0000313" key="3">
    <source>
        <dbReference type="Proteomes" id="UP000325315"/>
    </source>
</evidence>
<dbReference type="InterPro" id="IPR021109">
    <property type="entry name" value="Peptidase_aspartic_dom_sf"/>
</dbReference>